<feature type="transmembrane region" description="Helical" evidence="1">
    <location>
        <begin position="205"/>
        <end position="224"/>
    </location>
</feature>
<keyword evidence="1" id="KW-0472">Membrane</keyword>
<evidence type="ECO:0000313" key="2">
    <source>
        <dbReference type="EMBL" id="CAE0615138.1"/>
    </source>
</evidence>
<name>A0A7S3UII1_OXYMA</name>
<organism evidence="2">
    <name type="scientific">Oxyrrhis marina</name>
    <name type="common">Dinoflagellate</name>
    <dbReference type="NCBI Taxonomy" id="2969"/>
    <lineage>
        <taxon>Eukaryota</taxon>
        <taxon>Sar</taxon>
        <taxon>Alveolata</taxon>
        <taxon>Dinophyceae</taxon>
        <taxon>Oxyrrhinales</taxon>
        <taxon>Oxyrrhinaceae</taxon>
        <taxon>Oxyrrhis</taxon>
    </lineage>
</organism>
<keyword evidence="1" id="KW-0812">Transmembrane</keyword>
<proteinExistence type="predicted"/>
<reference evidence="2" key="1">
    <citation type="submission" date="2021-01" db="EMBL/GenBank/DDBJ databases">
        <authorList>
            <person name="Corre E."/>
            <person name="Pelletier E."/>
            <person name="Niang G."/>
            <person name="Scheremetjew M."/>
            <person name="Finn R."/>
            <person name="Kale V."/>
            <person name="Holt S."/>
            <person name="Cochrane G."/>
            <person name="Meng A."/>
            <person name="Brown T."/>
            <person name="Cohen L."/>
        </authorList>
    </citation>
    <scope>NUCLEOTIDE SEQUENCE</scope>
    <source>
        <strain evidence="2">CCMP1795</strain>
    </source>
</reference>
<protein>
    <submittedName>
        <fullName evidence="2">Uncharacterized protein</fullName>
    </submittedName>
</protein>
<dbReference type="EMBL" id="HBIT01002439">
    <property type="protein sequence ID" value="CAE0615138.1"/>
    <property type="molecule type" value="Transcribed_RNA"/>
</dbReference>
<feature type="transmembrane region" description="Helical" evidence="1">
    <location>
        <begin position="43"/>
        <end position="67"/>
    </location>
</feature>
<gene>
    <name evidence="2" type="ORF">OMAR00292_LOCUS1013</name>
</gene>
<dbReference type="AlphaFoldDB" id="A0A7S3UII1"/>
<keyword evidence="1" id="KW-1133">Transmembrane helix</keyword>
<accession>A0A7S3UII1</accession>
<evidence type="ECO:0000256" key="1">
    <source>
        <dbReference type="SAM" id="Phobius"/>
    </source>
</evidence>
<sequence length="235" mass="24949">MSIVVICMAGVACATGFVGAIQHLSPTIRNTQPYQCLLPAFYLLFLVFLVVAGVMVAGTCFGISQLAKAADGEIKHQLERAGSLSGGLITPDIAVDLDKFTGPLLMLYNIHHCSANNVTCSSPFVGKISCSNDADPQIVSIFNEVCSAPPRHEGGMAPGLTSCTACINKYGDSAASEVICLCSSELKIWVDAVSAKEREVWVRTAFINVIIAALCAVLLVSWIIRRVACPTALQR</sequence>